<dbReference type="SUPFAM" id="SSF51735">
    <property type="entry name" value="NAD(P)-binding Rossmann-fold domains"/>
    <property type="match status" value="1"/>
</dbReference>
<dbReference type="InterPro" id="IPR036291">
    <property type="entry name" value="NAD(P)-bd_dom_sf"/>
</dbReference>
<reference evidence="5" key="1">
    <citation type="journal article" date="2019" name="Int. J. Syst. Evol. Microbiol.">
        <title>The Global Catalogue of Microorganisms (GCM) 10K type strain sequencing project: providing services to taxonomists for standard genome sequencing and annotation.</title>
        <authorList>
            <consortium name="The Broad Institute Genomics Platform"/>
            <consortium name="The Broad Institute Genome Sequencing Center for Infectious Disease"/>
            <person name="Wu L."/>
            <person name="Ma J."/>
        </authorList>
    </citation>
    <scope>NUCLEOTIDE SEQUENCE [LARGE SCALE GENOMIC DNA]</scope>
    <source>
        <strain evidence="5">KLKA75</strain>
    </source>
</reference>
<evidence type="ECO:0000256" key="2">
    <source>
        <dbReference type="ARBA" id="ARBA00022857"/>
    </source>
</evidence>
<gene>
    <name evidence="4" type="ORF">ACFPCY_10470</name>
</gene>
<dbReference type="PANTHER" id="PTHR42748:SF7">
    <property type="entry name" value="NMRA LIKE REDOX SENSOR 1-RELATED"/>
    <property type="match status" value="1"/>
</dbReference>
<dbReference type="InterPro" id="IPR008030">
    <property type="entry name" value="NmrA-like"/>
</dbReference>
<evidence type="ECO:0000256" key="1">
    <source>
        <dbReference type="ARBA" id="ARBA00006328"/>
    </source>
</evidence>
<dbReference type="PANTHER" id="PTHR42748">
    <property type="entry name" value="NITROGEN METABOLITE REPRESSION PROTEIN NMRA FAMILY MEMBER"/>
    <property type="match status" value="1"/>
</dbReference>
<protein>
    <submittedName>
        <fullName evidence="4">NmrA/HSCARG family protein</fullName>
    </submittedName>
</protein>
<dbReference type="Gene3D" id="3.40.50.720">
    <property type="entry name" value="NAD(P)-binding Rossmann-like Domain"/>
    <property type="match status" value="1"/>
</dbReference>
<dbReference type="Gene3D" id="3.90.25.10">
    <property type="entry name" value="UDP-galactose 4-epimerase, domain 1"/>
    <property type="match status" value="1"/>
</dbReference>
<accession>A0ABV9TUE5</accession>
<comment type="caution">
    <text evidence="4">The sequence shown here is derived from an EMBL/GenBank/DDBJ whole genome shotgun (WGS) entry which is preliminary data.</text>
</comment>
<keyword evidence="5" id="KW-1185">Reference proteome</keyword>
<keyword evidence="2" id="KW-0521">NADP</keyword>
<dbReference type="Pfam" id="PF05368">
    <property type="entry name" value="NmrA"/>
    <property type="match status" value="1"/>
</dbReference>
<dbReference type="CDD" id="cd05251">
    <property type="entry name" value="NmrA_like_SDR_a"/>
    <property type="match status" value="1"/>
</dbReference>
<sequence length="295" mass="31438">MDTDAVLVIGATGQQGGAVARALLARGVRVHAFVRDPAGAPALALQDAGAVLVPGDLDDRQSLESALAGVRRVFMALTMMTGPVITAEGIALEERRGKAVADLAARAGIDHLVYSSLSGAGQGTGIPYIEGKERIERHLHARNLPATVLRPVSFMENFLSYNRPALIDGELTVSLAIGPTTPLALIAVADIGQAAALAFAHPGDLVGRHLHISGDLRTGPQIAEVFGRAAGRPARFSTLPLERLRAFDPQVAAMFAWFEQRPAPEPDPALKAHRFEPMTLERWVRSIDWRPPTSP</sequence>
<evidence type="ECO:0000313" key="5">
    <source>
        <dbReference type="Proteomes" id="UP001595872"/>
    </source>
</evidence>
<dbReference type="InterPro" id="IPR051164">
    <property type="entry name" value="NmrA-like_oxidored"/>
</dbReference>
<dbReference type="EMBL" id="JBHSIT010000002">
    <property type="protein sequence ID" value="MFC4907745.1"/>
    <property type="molecule type" value="Genomic_DNA"/>
</dbReference>
<evidence type="ECO:0000313" key="4">
    <source>
        <dbReference type="EMBL" id="MFC4907745.1"/>
    </source>
</evidence>
<organism evidence="4 5">
    <name type="scientific">Actinomadura gamaensis</name>
    <dbReference type="NCBI Taxonomy" id="1763541"/>
    <lineage>
        <taxon>Bacteria</taxon>
        <taxon>Bacillati</taxon>
        <taxon>Actinomycetota</taxon>
        <taxon>Actinomycetes</taxon>
        <taxon>Streptosporangiales</taxon>
        <taxon>Thermomonosporaceae</taxon>
        <taxon>Actinomadura</taxon>
    </lineage>
</organism>
<evidence type="ECO:0000259" key="3">
    <source>
        <dbReference type="Pfam" id="PF05368"/>
    </source>
</evidence>
<feature type="domain" description="NmrA-like" evidence="3">
    <location>
        <begin position="3"/>
        <end position="283"/>
    </location>
</feature>
<proteinExistence type="inferred from homology"/>
<dbReference type="Proteomes" id="UP001595872">
    <property type="component" value="Unassembled WGS sequence"/>
</dbReference>
<name>A0ABV9TUE5_9ACTN</name>
<dbReference type="RefSeq" id="WP_378253748.1">
    <property type="nucleotide sequence ID" value="NZ_JBHSIT010000002.1"/>
</dbReference>
<comment type="similarity">
    <text evidence="1">Belongs to the NmrA-type oxidoreductase family.</text>
</comment>